<protein>
    <submittedName>
        <fullName evidence="1">Uncharacterized protein</fullName>
    </submittedName>
</protein>
<accession>A0A0N9PZ19</accession>
<proteinExistence type="predicted"/>
<organism evidence="1 2">
    <name type="scientific">Port-miou virus</name>
    <dbReference type="NCBI Taxonomy" id="1733873"/>
    <lineage>
        <taxon>Viruses</taxon>
        <taxon>Varidnaviria</taxon>
        <taxon>Bamfordvirae</taxon>
        <taxon>Nucleocytoviricota</taxon>
        <taxon>Megaviricetes</taxon>
        <taxon>Pimascovirales</taxon>
        <taxon>Pimascovirales incertae sedis</taxon>
        <taxon>Marseilleviridae</taxon>
        <taxon>Losannavirus</taxon>
        <taxon>Losannavirus lausannense</taxon>
        <taxon>Lausannevirus</taxon>
    </lineage>
</organism>
<evidence type="ECO:0000313" key="2">
    <source>
        <dbReference type="Proteomes" id="UP000319438"/>
    </source>
</evidence>
<name>A0A0N9PZ19_9VIRU</name>
<gene>
    <name evidence="1" type="ORF">PMV_224</name>
</gene>
<dbReference type="Proteomes" id="UP000319438">
    <property type="component" value="Segment"/>
</dbReference>
<sequence length="97" mass="11754">MDDTRKLGNILRSHYTYSKCMKKFQLEWEKDPSFVPSDISCLDKVQNHWFRTRQYCSTNNCFYRDSWKKDHQKFVEVLGHLEGKPIPSQLFDEENIF</sequence>
<dbReference type="EMBL" id="KT428292">
    <property type="protein sequence ID" value="ALH06922.1"/>
    <property type="molecule type" value="Genomic_DNA"/>
</dbReference>
<evidence type="ECO:0000313" key="1">
    <source>
        <dbReference type="EMBL" id="ALH06922.1"/>
    </source>
</evidence>
<reference evidence="1" key="1">
    <citation type="journal article" date="2015" name="Genome Announc.">
        <title>Complete Genome Sequence of a New Member of the Marseilleviridae Recovered from the Brackish Submarine Spring in the Cassis Port-Miou Calanque, France.</title>
        <authorList>
            <person name="Doutre G."/>
            <person name="Arfib B."/>
            <person name="Rochette P."/>
            <person name="Claverie J.M."/>
            <person name="Bonin P."/>
            <person name="Abergel C."/>
        </authorList>
    </citation>
    <scope>NUCLEOTIDE SEQUENCE [LARGE SCALE GENOMIC DNA]</scope>
    <source>
        <strain evidence="1">1</strain>
    </source>
</reference>